<reference evidence="1 2" key="1">
    <citation type="submission" date="2014-04" db="EMBL/GenBank/DDBJ databases">
        <authorList>
            <consortium name="DOE Joint Genome Institute"/>
            <person name="Kuo A."/>
            <person name="Kohler A."/>
            <person name="Jargeat P."/>
            <person name="Nagy L.G."/>
            <person name="Floudas D."/>
            <person name="Copeland A."/>
            <person name="Barry K.W."/>
            <person name="Cichocki N."/>
            <person name="Veneault-Fourrey C."/>
            <person name="LaButti K."/>
            <person name="Lindquist E.A."/>
            <person name="Lipzen A."/>
            <person name="Lundell T."/>
            <person name="Morin E."/>
            <person name="Murat C."/>
            <person name="Sun H."/>
            <person name="Tunlid A."/>
            <person name="Henrissat B."/>
            <person name="Grigoriev I.V."/>
            <person name="Hibbett D.S."/>
            <person name="Martin F."/>
            <person name="Nordberg H.P."/>
            <person name="Cantor M.N."/>
            <person name="Hua S.X."/>
        </authorList>
    </citation>
    <scope>NUCLEOTIDE SEQUENCE [LARGE SCALE GENOMIC DNA]</scope>
    <source>
        <strain evidence="1 2">Ve08.2h10</strain>
    </source>
</reference>
<organism evidence="1 2">
    <name type="scientific">Paxillus rubicundulus Ve08.2h10</name>
    <dbReference type="NCBI Taxonomy" id="930991"/>
    <lineage>
        <taxon>Eukaryota</taxon>
        <taxon>Fungi</taxon>
        <taxon>Dikarya</taxon>
        <taxon>Basidiomycota</taxon>
        <taxon>Agaricomycotina</taxon>
        <taxon>Agaricomycetes</taxon>
        <taxon>Agaricomycetidae</taxon>
        <taxon>Boletales</taxon>
        <taxon>Paxilineae</taxon>
        <taxon>Paxillaceae</taxon>
        <taxon>Paxillus</taxon>
    </lineage>
</organism>
<reference evidence="2" key="2">
    <citation type="submission" date="2015-01" db="EMBL/GenBank/DDBJ databases">
        <title>Evolutionary Origins and Diversification of the Mycorrhizal Mutualists.</title>
        <authorList>
            <consortium name="DOE Joint Genome Institute"/>
            <consortium name="Mycorrhizal Genomics Consortium"/>
            <person name="Kohler A."/>
            <person name="Kuo A."/>
            <person name="Nagy L.G."/>
            <person name="Floudas D."/>
            <person name="Copeland A."/>
            <person name="Barry K.W."/>
            <person name="Cichocki N."/>
            <person name="Veneault-Fourrey C."/>
            <person name="LaButti K."/>
            <person name="Lindquist E.A."/>
            <person name="Lipzen A."/>
            <person name="Lundell T."/>
            <person name="Morin E."/>
            <person name="Murat C."/>
            <person name="Riley R."/>
            <person name="Ohm R."/>
            <person name="Sun H."/>
            <person name="Tunlid A."/>
            <person name="Henrissat B."/>
            <person name="Grigoriev I.V."/>
            <person name="Hibbett D.S."/>
            <person name="Martin F."/>
        </authorList>
    </citation>
    <scope>NUCLEOTIDE SEQUENCE [LARGE SCALE GENOMIC DNA]</scope>
    <source>
        <strain evidence="2">Ve08.2h10</strain>
    </source>
</reference>
<dbReference type="Proteomes" id="UP000054538">
    <property type="component" value="Unassembled WGS sequence"/>
</dbReference>
<gene>
    <name evidence="1" type="ORF">PAXRUDRAFT_376956</name>
</gene>
<dbReference type="InParanoid" id="A0A0D0CQ53"/>
<accession>A0A0D0CQ53</accession>
<dbReference type="AlphaFoldDB" id="A0A0D0CQ53"/>
<evidence type="ECO:0000313" key="1">
    <source>
        <dbReference type="EMBL" id="KIK77478.1"/>
    </source>
</evidence>
<keyword evidence="2" id="KW-1185">Reference proteome</keyword>
<protein>
    <submittedName>
        <fullName evidence="1">Uncharacterized protein</fullName>
    </submittedName>
</protein>
<sequence length="151" mass="17237">MSVENDDEVLCLGVTRNGERVPSVGNGKVLLRVWDVETNQHKAEWGGHEKLAWCHHDTYDGPSVGHREQQFRSRAIQRSPGLCQLWTRRKLAFHGVQGPILGLRSIGEPWATLEWNFPCVAVVNALPHAYRWVWTYISGPWVNRRFPDGDA</sequence>
<evidence type="ECO:0000313" key="2">
    <source>
        <dbReference type="Proteomes" id="UP000054538"/>
    </source>
</evidence>
<name>A0A0D0CQ53_9AGAM</name>
<proteinExistence type="predicted"/>
<dbReference type="EMBL" id="KN826969">
    <property type="protein sequence ID" value="KIK77478.1"/>
    <property type="molecule type" value="Genomic_DNA"/>
</dbReference>
<dbReference type="HOGENOM" id="CLU_1732067_0_0_1"/>